<feature type="binding site" evidence="12">
    <location>
        <position position="189"/>
    </location>
    <ligand>
        <name>Zn(2+)</name>
        <dbReference type="ChEBI" id="CHEBI:29105"/>
        <label>3</label>
    </ligand>
</feature>
<dbReference type="InterPro" id="IPR050973">
    <property type="entry name" value="H3K9_Histone-Lys_N-MTase"/>
</dbReference>
<dbReference type="SUPFAM" id="SSF82199">
    <property type="entry name" value="SET domain"/>
    <property type="match status" value="1"/>
</dbReference>
<keyword evidence="7 11" id="KW-0479">Metal-binding</keyword>
<evidence type="ECO:0000256" key="12">
    <source>
        <dbReference type="PIRSR" id="PIRSR009343-2"/>
    </source>
</evidence>
<evidence type="ECO:0000259" key="13">
    <source>
        <dbReference type="PROSITE" id="PS50013"/>
    </source>
</evidence>
<evidence type="ECO:0000256" key="11">
    <source>
        <dbReference type="PIRNR" id="PIRNR009343"/>
    </source>
</evidence>
<feature type="domain" description="Post-SET" evidence="16">
    <location>
        <begin position="340"/>
        <end position="355"/>
    </location>
</feature>
<feature type="binding site" evidence="12">
    <location>
        <position position="148"/>
    </location>
    <ligand>
        <name>Zn(2+)</name>
        <dbReference type="ChEBI" id="CHEBI:29105"/>
        <label>1</label>
    </ligand>
</feature>
<dbReference type="InterPro" id="IPR016197">
    <property type="entry name" value="Chromo-like_dom_sf"/>
</dbReference>
<feature type="binding site" evidence="12">
    <location>
        <position position="150"/>
    </location>
    <ligand>
        <name>Zn(2+)</name>
        <dbReference type="ChEBI" id="CHEBI:29105"/>
        <label>1</label>
    </ligand>
</feature>
<dbReference type="GO" id="GO:0005634">
    <property type="term" value="C:nucleus"/>
    <property type="evidence" value="ECO:0007669"/>
    <property type="project" value="UniProtKB-SubCell"/>
</dbReference>
<dbReference type="InterPro" id="IPR046341">
    <property type="entry name" value="SET_dom_sf"/>
</dbReference>
<name>A0A9W8CKM6_9FUNG</name>
<dbReference type="GO" id="GO:0032259">
    <property type="term" value="P:methylation"/>
    <property type="evidence" value="ECO:0007669"/>
    <property type="project" value="UniProtKB-KW"/>
</dbReference>
<dbReference type="AlphaFoldDB" id="A0A9W8CKM6"/>
<feature type="binding site" evidence="12">
    <location>
        <position position="187"/>
    </location>
    <ligand>
        <name>Zn(2+)</name>
        <dbReference type="ChEBI" id="CHEBI:29105"/>
        <label>2</label>
    </ligand>
</feature>
<evidence type="ECO:0000256" key="1">
    <source>
        <dbReference type="ARBA" id="ARBA00004123"/>
    </source>
</evidence>
<dbReference type="InterPro" id="IPR000953">
    <property type="entry name" value="Chromo/chromo_shadow_dom"/>
</dbReference>
<reference evidence="17" key="1">
    <citation type="submission" date="2022-07" db="EMBL/GenBank/DDBJ databases">
        <title>Phylogenomic reconstructions and comparative analyses of Kickxellomycotina fungi.</title>
        <authorList>
            <person name="Reynolds N.K."/>
            <person name="Stajich J.E."/>
            <person name="Barry K."/>
            <person name="Grigoriev I.V."/>
            <person name="Crous P."/>
            <person name="Smith M.E."/>
        </authorList>
    </citation>
    <scope>NUCLEOTIDE SEQUENCE</scope>
    <source>
        <strain evidence="17">NBRC 105413</strain>
    </source>
</reference>
<dbReference type="PROSITE" id="PS50868">
    <property type="entry name" value="POST_SET"/>
    <property type="match status" value="1"/>
</dbReference>
<keyword evidence="9 11" id="KW-0156">Chromatin regulator</keyword>
<dbReference type="PANTHER" id="PTHR46223:SF4">
    <property type="entry name" value="HISTONE-LYSINE N-METHYLTRANSFERASE-RELATED"/>
    <property type="match status" value="1"/>
</dbReference>
<keyword evidence="6 11" id="KW-0949">S-adenosyl-L-methionine</keyword>
<feature type="binding site" evidence="12">
    <location>
        <position position="291"/>
    </location>
    <ligand>
        <name>Zn(2+)</name>
        <dbReference type="ChEBI" id="CHEBI:29105"/>
        <label>4</label>
    </ligand>
</feature>
<dbReference type="InterPro" id="IPR001214">
    <property type="entry name" value="SET_dom"/>
</dbReference>
<organism evidence="17 18">
    <name type="scientific">Coemansia asiatica</name>
    <dbReference type="NCBI Taxonomy" id="1052880"/>
    <lineage>
        <taxon>Eukaryota</taxon>
        <taxon>Fungi</taxon>
        <taxon>Fungi incertae sedis</taxon>
        <taxon>Zoopagomycota</taxon>
        <taxon>Kickxellomycotina</taxon>
        <taxon>Kickxellomycetes</taxon>
        <taxon>Kickxellales</taxon>
        <taxon>Kickxellaceae</taxon>
        <taxon>Coemansia</taxon>
    </lineage>
</organism>
<dbReference type="Proteomes" id="UP001145021">
    <property type="component" value="Unassembled WGS sequence"/>
</dbReference>
<feature type="binding site" evidence="12">
    <location>
        <position position="344"/>
    </location>
    <ligand>
        <name>Zn(2+)</name>
        <dbReference type="ChEBI" id="CHEBI:29105"/>
        <label>4</label>
    </ligand>
</feature>
<dbReference type="InterPro" id="IPR011381">
    <property type="entry name" value="H3-K9_MeTrfase_SUV39H1/2-like"/>
</dbReference>
<keyword evidence="18" id="KW-1185">Reference proteome</keyword>
<dbReference type="PROSITE" id="PS50013">
    <property type="entry name" value="CHROMO_2"/>
    <property type="match status" value="1"/>
</dbReference>
<dbReference type="EC" id="2.1.1.355" evidence="11"/>
<comment type="caution">
    <text evidence="17">The sequence shown here is derived from an EMBL/GenBank/DDBJ whole genome shotgun (WGS) entry which is preliminary data.</text>
</comment>
<dbReference type="SMART" id="SM00468">
    <property type="entry name" value="PreSET"/>
    <property type="match status" value="1"/>
</dbReference>
<keyword evidence="10 11" id="KW-0539">Nucleus</keyword>
<dbReference type="InterPro" id="IPR023780">
    <property type="entry name" value="Chromo_domain"/>
</dbReference>
<feature type="domain" description="SET" evidence="14">
    <location>
        <begin position="204"/>
        <end position="331"/>
    </location>
</feature>
<dbReference type="Pfam" id="PF05033">
    <property type="entry name" value="Pre-SET"/>
    <property type="match status" value="1"/>
</dbReference>
<feature type="binding site" evidence="12">
    <location>
        <position position="193"/>
    </location>
    <ligand>
        <name>Zn(2+)</name>
        <dbReference type="ChEBI" id="CHEBI:29105"/>
        <label>3</label>
    </ligand>
</feature>
<evidence type="ECO:0000259" key="14">
    <source>
        <dbReference type="PROSITE" id="PS50280"/>
    </source>
</evidence>
<keyword evidence="8 11" id="KW-0862">Zinc</keyword>
<accession>A0A9W8CKM6</accession>
<feature type="binding site" evidence="12">
    <location>
        <position position="346"/>
    </location>
    <ligand>
        <name>Zn(2+)</name>
        <dbReference type="ChEBI" id="CHEBI:29105"/>
        <label>4</label>
    </ligand>
</feature>
<comment type="catalytic activity">
    <reaction evidence="11">
        <text>L-lysyl(9)-[histone H3] + 3 S-adenosyl-L-methionine = N(6),N(6),N(6)-trimethyl-L-lysyl(9)-[histone H3] + 3 S-adenosyl-L-homocysteine + 3 H(+)</text>
        <dbReference type="Rhea" id="RHEA:60276"/>
        <dbReference type="Rhea" id="RHEA-COMP:15538"/>
        <dbReference type="Rhea" id="RHEA-COMP:15546"/>
        <dbReference type="ChEBI" id="CHEBI:15378"/>
        <dbReference type="ChEBI" id="CHEBI:29969"/>
        <dbReference type="ChEBI" id="CHEBI:57856"/>
        <dbReference type="ChEBI" id="CHEBI:59789"/>
        <dbReference type="ChEBI" id="CHEBI:61961"/>
        <dbReference type="EC" id="2.1.1.355"/>
    </reaction>
</comment>
<evidence type="ECO:0000256" key="8">
    <source>
        <dbReference type="ARBA" id="ARBA00022833"/>
    </source>
</evidence>
<feature type="domain" description="Pre-SET" evidence="15">
    <location>
        <begin position="146"/>
        <end position="201"/>
    </location>
</feature>
<evidence type="ECO:0000256" key="9">
    <source>
        <dbReference type="ARBA" id="ARBA00022853"/>
    </source>
</evidence>
<dbReference type="GO" id="GO:0140949">
    <property type="term" value="F:histone H3K9 trimethyltransferase activity"/>
    <property type="evidence" value="ECO:0007669"/>
    <property type="project" value="UniProtKB-EC"/>
</dbReference>
<keyword evidence="5 11" id="KW-0808">Transferase</keyword>
<dbReference type="SMART" id="SM00317">
    <property type="entry name" value="SET"/>
    <property type="match status" value="1"/>
</dbReference>
<proteinExistence type="inferred from homology"/>
<evidence type="ECO:0000256" key="6">
    <source>
        <dbReference type="ARBA" id="ARBA00022691"/>
    </source>
</evidence>
<sequence length="355" mass="40201">MSKNSARFRKTLGLKDPRAAKRRRLSALSNGNDGTDKNEVEAIVADALLGDVHFFEVKWKGYSLSDTTWTTKNDLKNCERILNEYMRRRKKNTADLSAFYLLLQDARTNIITVANTVDAVGSPENFTYIDENILSEQIPRPCTPLFTCACKDRCRSDCGCVREQYYDNNGLVAVDPSVPLMECGPLCACGDDCVTRVVQKGSDVRFCIFRTRDKGWGVRTRQVIRRGAFVAEYVGEVITFEEAERRAILDAEQGITYIFDLDKSFPAGEVADFSIDAKTHGNVSHFFNHSCDPNMEIRQVFVEHRDPRLHRLAFFAVRDIDPDDELTFDYNPSRGSRSDSSTECRCGALNCRGYI</sequence>
<dbReference type="GO" id="GO:0005694">
    <property type="term" value="C:chromosome"/>
    <property type="evidence" value="ECO:0007669"/>
    <property type="project" value="UniProtKB-SubCell"/>
</dbReference>
<comment type="subcellular location">
    <subcellularLocation>
        <location evidence="2">Chromosome</location>
    </subcellularLocation>
    <subcellularLocation>
        <location evidence="1 11">Nucleus</location>
    </subcellularLocation>
</comment>
<dbReference type="PROSITE" id="PS50280">
    <property type="entry name" value="SET"/>
    <property type="match status" value="1"/>
</dbReference>
<feature type="binding site" evidence="12">
    <location>
        <position position="351"/>
    </location>
    <ligand>
        <name>Zn(2+)</name>
        <dbReference type="ChEBI" id="CHEBI:29105"/>
        <label>4</label>
    </ligand>
</feature>
<comment type="similarity">
    <text evidence="11">Belongs to the class V-like SAM-binding methyltransferase superfamily. Histone-lysine methyltransferase family. Suvar3-9 subfamily.</text>
</comment>
<gene>
    <name evidence="17" type="ORF">LPJ64_001437</name>
</gene>
<dbReference type="Pfam" id="PF00856">
    <property type="entry name" value="SET"/>
    <property type="match status" value="1"/>
</dbReference>
<feature type="binding site" evidence="12">
    <location>
        <position position="183"/>
    </location>
    <ligand>
        <name>Zn(2+)</name>
        <dbReference type="ChEBI" id="CHEBI:29105"/>
        <label>2</label>
    </ligand>
</feature>
<feature type="domain" description="Chromo" evidence="13">
    <location>
        <begin position="38"/>
        <end position="97"/>
    </location>
</feature>
<feature type="binding site" evidence="12">
    <location>
        <position position="148"/>
    </location>
    <ligand>
        <name>Zn(2+)</name>
        <dbReference type="ChEBI" id="CHEBI:29105"/>
        <label>2</label>
    </ligand>
</feature>
<evidence type="ECO:0000256" key="4">
    <source>
        <dbReference type="ARBA" id="ARBA00022603"/>
    </source>
</evidence>
<evidence type="ECO:0000256" key="5">
    <source>
        <dbReference type="ARBA" id="ARBA00022679"/>
    </source>
</evidence>
<keyword evidence="4 11" id="KW-0489">Methyltransferase</keyword>
<dbReference type="SUPFAM" id="SSF54160">
    <property type="entry name" value="Chromo domain-like"/>
    <property type="match status" value="1"/>
</dbReference>
<dbReference type="PIRSF" id="PIRSF009343">
    <property type="entry name" value="SUV39_SET"/>
    <property type="match status" value="1"/>
</dbReference>
<evidence type="ECO:0000259" key="16">
    <source>
        <dbReference type="PROSITE" id="PS50868"/>
    </source>
</evidence>
<keyword evidence="3" id="KW-0158">Chromosome</keyword>
<evidence type="ECO:0000256" key="10">
    <source>
        <dbReference type="ARBA" id="ARBA00023242"/>
    </source>
</evidence>
<protein>
    <recommendedName>
        <fullName evidence="11">Histone-lysine N-methyltransferase</fullName>
        <ecNumber evidence="11">2.1.1.355</ecNumber>
    </recommendedName>
</protein>
<feature type="binding site" evidence="12">
    <location>
        <position position="183"/>
    </location>
    <ligand>
        <name>Zn(2+)</name>
        <dbReference type="ChEBI" id="CHEBI:29105"/>
        <label>3</label>
    </ligand>
</feature>
<dbReference type="InterPro" id="IPR003616">
    <property type="entry name" value="Post-SET_dom"/>
</dbReference>
<dbReference type="PANTHER" id="PTHR46223">
    <property type="entry name" value="HISTONE-LYSINE N-METHYLTRANSFERASE SUV39H"/>
    <property type="match status" value="1"/>
</dbReference>
<dbReference type="Pfam" id="PF00385">
    <property type="entry name" value="Chromo"/>
    <property type="match status" value="1"/>
</dbReference>
<evidence type="ECO:0000259" key="15">
    <source>
        <dbReference type="PROSITE" id="PS50867"/>
    </source>
</evidence>
<evidence type="ECO:0000256" key="3">
    <source>
        <dbReference type="ARBA" id="ARBA00022454"/>
    </source>
</evidence>
<evidence type="ECO:0000313" key="17">
    <source>
        <dbReference type="EMBL" id="KAJ1647177.1"/>
    </source>
</evidence>
<evidence type="ECO:0000313" key="18">
    <source>
        <dbReference type="Proteomes" id="UP001145021"/>
    </source>
</evidence>
<evidence type="ECO:0000256" key="2">
    <source>
        <dbReference type="ARBA" id="ARBA00004286"/>
    </source>
</evidence>
<dbReference type="GO" id="GO:0008270">
    <property type="term" value="F:zinc ion binding"/>
    <property type="evidence" value="ECO:0007669"/>
    <property type="project" value="UniProtKB-UniRule"/>
</dbReference>
<dbReference type="EMBL" id="JANBOH010000037">
    <property type="protein sequence ID" value="KAJ1647177.1"/>
    <property type="molecule type" value="Genomic_DNA"/>
</dbReference>
<dbReference type="Gene3D" id="2.170.270.10">
    <property type="entry name" value="SET domain"/>
    <property type="match status" value="1"/>
</dbReference>
<evidence type="ECO:0000256" key="7">
    <source>
        <dbReference type="ARBA" id="ARBA00022723"/>
    </source>
</evidence>
<dbReference type="Gene3D" id="2.40.50.40">
    <property type="match status" value="1"/>
</dbReference>
<dbReference type="InterPro" id="IPR007728">
    <property type="entry name" value="Pre-SET_dom"/>
</dbReference>
<dbReference type="CDD" id="cd00024">
    <property type="entry name" value="CD_CSD"/>
    <property type="match status" value="1"/>
</dbReference>
<dbReference type="PROSITE" id="PS50867">
    <property type="entry name" value="PRE_SET"/>
    <property type="match status" value="1"/>
</dbReference>